<dbReference type="KEGG" id="rpne:NCTC8284_03809"/>
<dbReference type="RefSeq" id="WP_202871385.1">
    <property type="nucleotide sequence ID" value="NZ_CAJUGY010000015.1"/>
</dbReference>
<gene>
    <name evidence="1" type="ORF">NCTC8284_03809</name>
</gene>
<dbReference type="AlphaFoldDB" id="A0A448MTW5"/>
<dbReference type="Proteomes" id="UP000278733">
    <property type="component" value="Chromosome"/>
</dbReference>
<organism evidence="1 2">
    <name type="scientific">Rodentibacter pneumotropicus</name>
    <dbReference type="NCBI Taxonomy" id="758"/>
    <lineage>
        <taxon>Bacteria</taxon>
        <taxon>Pseudomonadati</taxon>
        <taxon>Pseudomonadota</taxon>
        <taxon>Gammaproteobacteria</taxon>
        <taxon>Pasteurellales</taxon>
        <taxon>Pasteurellaceae</taxon>
        <taxon>Rodentibacter</taxon>
    </lineage>
</organism>
<evidence type="ECO:0000313" key="1">
    <source>
        <dbReference type="EMBL" id="VEH68574.1"/>
    </source>
</evidence>
<protein>
    <submittedName>
        <fullName evidence="1">Uncharacterized protein</fullName>
    </submittedName>
</protein>
<dbReference type="EMBL" id="LR134405">
    <property type="protein sequence ID" value="VEH68574.1"/>
    <property type="molecule type" value="Genomic_DNA"/>
</dbReference>
<evidence type="ECO:0000313" key="2">
    <source>
        <dbReference type="Proteomes" id="UP000278733"/>
    </source>
</evidence>
<reference evidence="1 2" key="1">
    <citation type="submission" date="2018-12" db="EMBL/GenBank/DDBJ databases">
        <authorList>
            <consortium name="Pathogen Informatics"/>
        </authorList>
    </citation>
    <scope>NUCLEOTIDE SEQUENCE [LARGE SCALE GENOMIC DNA]</scope>
    <source>
        <strain evidence="1 2">NCTC8284</strain>
    </source>
</reference>
<accession>A0A448MTW5</accession>
<proteinExistence type="predicted"/>
<sequence length="60" mass="7202">MRITVPNWLINDEIFIKLLTVLSPYPDLIIDWCDDMSKLDTVIQVFRILEEILKEFFTDK</sequence>
<name>A0A448MTW5_9PAST</name>